<reference evidence="2" key="1">
    <citation type="submission" date="2023-06" db="EMBL/GenBank/DDBJ databases">
        <title>Identification and characterization of horizontal gene transfer across gut microbiota members of farm animals based on homology search.</title>
        <authorList>
            <person name="Zeman M."/>
            <person name="Kubasova T."/>
            <person name="Jahodarova E."/>
            <person name="Nykrynova M."/>
            <person name="Rychlik I."/>
        </authorList>
    </citation>
    <scope>NUCLEOTIDE SEQUENCE [LARGE SCALE GENOMIC DNA]</scope>
    <source>
        <strain evidence="2">ET341</strain>
    </source>
</reference>
<proteinExistence type="predicted"/>
<accession>A0ABT7UKP8</accession>
<comment type="caution">
    <text evidence="1">The sequence shown here is derived from an EMBL/GenBank/DDBJ whole genome shotgun (WGS) entry which is preliminary data.</text>
</comment>
<evidence type="ECO:0000313" key="2">
    <source>
        <dbReference type="Proteomes" id="UP001529275"/>
    </source>
</evidence>
<name>A0ABT7UKP8_9FIRM</name>
<keyword evidence="2" id="KW-1185">Reference proteome</keyword>
<reference evidence="1 2" key="2">
    <citation type="submission" date="2023-06" db="EMBL/GenBank/DDBJ databases">
        <authorList>
            <person name="Zeman M."/>
            <person name="Kubasova T."/>
            <person name="Jahodarova E."/>
            <person name="Nykrynova M."/>
            <person name="Rychlik I."/>
        </authorList>
    </citation>
    <scope>NUCLEOTIDE SEQUENCE [LARGE SCALE GENOMIC DNA]</scope>
    <source>
        <strain evidence="1 2">ET341</strain>
    </source>
</reference>
<dbReference type="RefSeq" id="WP_289528170.1">
    <property type="nucleotide sequence ID" value="NZ_JAUDCK010000049.1"/>
</dbReference>
<protein>
    <recommendedName>
        <fullName evidence="3">Transposase IS30-like HTH domain-containing protein</fullName>
    </recommendedName>
</protein>
<sequence length="49" mass="5787">MLKEREIIHLLHQGISQRSICKMIKTSDRKIRQTINDYSAQVDQSFRLG</sequence>
<dbReference type="Proteomes" id="UP001529275">
    <property type="component" value="Unassembled WGS sequence"/>
</dbReference>
<organism evidence="1 2">
    <name type="scientific">Massilimicrobiota timonensis</name>
    <dbReference type="NCBI Taxonomy" id="1776392"/>
    <lineage>
        <taxon>Bacteria</taxon>
        <taxon>Bacillati</taxon>
        <taxon>Bacillota</taxon>
        <taxon>Erysipelotrichia</taxon>
        <taxon>Erysipelotrichales</taxon>
        <taxon>Erysipelotrichaceae</taxon>
        <taxon>Massilimicrobiota</taxon>
    </lineage>
</organism>
<evidence type="ECO:0000313" key="1">
    <source>
        <dbReference type="EMBL" id="MDM8196717.1"/>
    </source>
</evidence>
<dbReference type="EMBL" id="JAUDCK010000049">
    <property type="protein sequence ID" value="MDM8196717.1"/>
    <property type="molecule type" value="Genomic_DNA"/>
</dbReference>
<gene>
    <name evidence="1" type="ORF">QUV98_10350</name>
</gene>
<evidence type="ECO:0008006" key="3">
    <source>
        <dbReference type="Google" id="ProtNLM"/>
    </source>
</evidence>